<evidence type="ECO:0000313" key="9">
    <source>
        <dbReference type="EnsemblMetazoa" id="XP_028130745.1"/>
    </source>
</evidence>
<dbReference type="RefSeq" id="XP_028130745.1">
    <property type="nucleotide sequence ID" value="XM_028274944.1"/>
</dbReference>
<keyword evidence="2" id="KW-1003">Cell membrane</keyword>
<evidence type="ECO:0000256" key="5">
    <source>
        <dbReference type="ARBA" id="ARBA00023136"/>
    </source>
</evidence>
<dbReference type="InParanoid" id="A0A6P7FBC0"/>
<evidence type="ECO:0000256" key="1">
    <source>
        <dbReference type="ARBA" id="ARBA00004651"/>
    </source>
</evidence>
<name>A0A6P7FBC0_DIAVI</name>
<reference evidence="9" key="2">
    <citation type="submission" date="2025-05" db="UniProtKB">
        <authorList>
            <consortium name="EnsemblMetazoa"/>
        </authorList>
    </citation>
    <scope>IDENTIFICATION</scope>
</reference>
<feature type="transmembrane region" description="Helical" evidence="8">
    <location>
        <begin position="45"/>
        <end position="64"/>
    </location>
</feature>
<dbReference type="AlphaFoldDB" id="A0A6P7FBC0"/>
<evidence type="ECO:0000256" key="2">
    <source>
        <dbReference type="ARBA" id="ARBA00022475"/>
    </source>
</evidence>
<dbReference type="Pfam" id="PF08395">
    <property type="entry name" value="7tm_7"/>
    <property type="match status" value="1"/>
</dbReference>
<dbReference type="GO" id="GO:0007635">
    <property type="term" value="P:chemosensory behavior"/>
    <property type="evidence" value="ECO:0007669"/>
    <property type="project" value="TreeGrafter"/>
</dbReference>
<evidence type="ECO:0000256" key="7">
    <source>
        <dbReference type="ARBA" id="ARBA00023224"/>
    </source>
</evidence>
<proteinExistence type="predicted"/>
<dbReference type="PANTHER" id="PTHR21143:SF104">
    <property type="entry name" value="GUSTATORY RECEPTOR 8A-RELATED"/>
    <property type="match status" value="1"/>
</dbReference>
<keyword evidence="4 8" id="KW-1133">Transmembrane helix</keyword>
<feature type="transmembrane region" description="Helical" evidence="8">
    <location>
        <begin position="244"/>
        <end position="264"/>
    </location>
</feature>
<dbReference type="EnsemblMetazoa" id="XM_028274944.2">
    <property type="protein sequence ID" value="XP_028130745.1"/>
    <property type="gene ID" value="LOC114326552"/>
</dbReference>
<organism evidence="11">
    <name type="scientific">Diabrotica virgifera virgifera</name>
    <name type="common">western corn rootworm</name>
    <dbReference type="NCBI Taxonomy" id="50390"/>
    <lineage>
        <taxon>Eukaryota</taxon>
        <taxon>Metazoa</taxon>
        <taxon>Ecdysozoa</taxon>
        <taxon>Arthropoda</taxon>
        <taxon>Hexapoda</taxon>
        <taxon>Insecta</taxon>
        <taxon>Pterygota</taxon>
        <taxon>Neoptera</taxon>
        <taxon>Endopterygota</taxon>
        <taxon>Coleoptera</taxon>
        <taxon>Polyphaga</taxon>
        <taxon>Cucujiformia</taxon>
        <taxon>Chrysomeloidea</taxon>
        <taxon>Chrysomelidae</taxon>
        <taxon>Galerucinae</taxon>
        <taxon>Diabroticina</taxon>
        <taxon>Diabroticites</taxon>
        <taxon>Diabrotica</taxon>
    </lineage>
</organism>
<keyword evidence="7" id="KW-0807">Transducer</keyword>
<dbReference type="PANTHER" id="PTHR21143">
    <property type="entry name" value="INVERTEBRATE GUSTATORY RECEPTOR"/>
    <property type="match status" value="1"/>
</dbReference>
<dbReference type="KEGG" id="dvv:114326552"/>
<comment type="subcellular location">
    <subcellularLocation>
        <location evidence="1">Cell membrane</location>
        <topology evidence="1">Multi-pass membrane protein</topology>
    </subcellularLocation>
</comment>
<reference evidence="11" key="1">
    <citation type="submission" date="2025-04" db="UniProtKB">
        <authorList>
            <consortium name="RefSeq"/>
        </authorList>
    </citation>
    <scope>IDENTIFICATION</scope>
    <source>
        <tissue evidence="11">Whole insect</tissue>
    </source>
</reference>
<keyword evidence="3 8" id="KW-0812">Transmembrane</keyword>
<accession>A0A6P7FBC0</accession>
<gene>
    <name evidence="11" type="primary">LOC114326552</name>
</gene>
<evidence type="ECO:0000256" key="3">
    <source>
        <dbReference type="ARBA" id="ARBA00022692"/>
    </source>
</evidence>
<dbReference type="GO" id="GO:0050909">
    <property type="term" value="P:sensory perception of taste"/>
    <property type="evidence" value="ECO:0007669"/>
    <property type="project" value="InterPro"/>
</dbReference>
<evidence type="ECO:0000256" key="6">
    <source>
        <dbReference type="ARBA" id="ARBA00023170"/>
    </source>
</evidence>
<keyword evidence="10" id="KW-1185">Reference proteome</keyword>
<dbReference type="OrthoDB" id="6478931at2759"/>
<keyword evidence="6" id="KW-0675">Receptor</keyword>
<dbReference type="InterPro" id="IPR013604">
    <property type="entry name" value="7TM_chemorcpt"/>
</dbReference>
<dbReference type="GO" id="GO:0008049">
    <property type="term" value="P:male courtship behavior"/>
    <property type="evidence" value="ECO:0007669"/>
    <property type="project" value="TreeGrafter"/>
</dbReference>
<evidence type="ECO:0000313" key="11">
    <source>
        <dbReference type="RefSeq" id="XP_028130745.1"/>
    </source>
</evidence>
<dbReference type="GO" id="GO:0030425">
    <property type="term" value="C:dendrite"/>
    <property type="evidence" value="ECO:0007669"/>
    <property type="project" value="TreeGrafter"/>
</dbReference>
<evidence type="ECO:0000256" key="8">
    <source>
        <dbReference type="SAM" id="Phobius"/>
    </source>
</evidence>
<dbReference type="GO" id="GO:0043025">
    <property type="term" value="C:neuronal cell body"/>
    <property type="evidence" value="ECO:0007669"/>
    <property type="project" value="TreeGrafter"/>
</dbReference>
<feature type="transmembrane region" description="Helical" evidence="8">
    <location>
        <begin position="6"/>
        <end position="24"/>
    </location>
</feature>
<feature type="transmembrane region" description="Helical" evidence="8">
    <location>
        <begin position="131"/>
        <end position="155"/>
    </location>
</feature>
<dbReference type="Proteomes" id="UP001652700">
    <property type="component" value="Unplaced"/>
</dbReference>
<keyword evidence="5 8" id="KW-0472">Membrane</keyword>
<evidence type="ECO:0000256" key="4">
    <source>
        <dbReference type="ARBA" id="ARBA00022989"/>
    </source>
</evidence>
<dbReference type="GO" id="GO:0005886">
    <property type="term" value="C:plasma membrane"/>
    <property type="evidence" value="ECO:0007669"/>
    <property type="project" value="UniProtKB-SubCell"/>
</dbReference>
<evidence type="ECO:0000313" key="10">
    <source>
        <dbReference type="Proteomes" id="UP001652700"/>
    </source>
</evidence>
<dbReference type="GeneID" id="114326552"/>
<feature type="transmembrane region" description="Helical" evidence="8">
    <location>
        <begin position="167"/>
        <end position="186"/>
    </location>
</feature>
<sequence length="269" mass="30670">MVLEVVLGHIVFLFVIGIAQYRDFTASLNSVDQLKLLIAKFIQNIMNYYIFLTVTVIYNTALSLRSSFKGLKKYLVKTLKVEHNIILTRCNSVGQLLPQISIIEDNTFRRLLEASKIFNLLFDCVDIFNNIFGVVILFMNIATVLKILVSLNTLLITGETDQLTVEIAFNSICGFLMFVAWNWLVIASCGLIKQESTHILNLCCKLQHSLPYSSKERHELLYLARQINRKFPTISAAGFFEVDFSLIVSVFSYVGTYIVVLIQFSHIDF</sequence>
<dbReference type="GO" id="GO:0007165">
    <property type="term" value="P:signal transduction"/>
    <property type="evidence" value="ECO:0007669"/>
    <property type="project" value="UniProtKB-KW"/>
</dbReference>
<dbReference type="GO" id="GO:0030424">
    <property type="term" value="C:axon"/>
    <property type="evidence" value="ECO:0007669"/>
    <property type="project" value="TreeGrafter"/>
</dbReference>
<protein>
    <submittedName>
        <fullName evidence="11">Uncharacterized protein LOC114326552 isoform X1</fullName>
    </submittedName>
</protein>